<sequence length="715" mass="77947">MAASGMAQNLNVGMGQVLQAFLDSLSSEGPGQSANGGEFTPEQVERLSNKLGEILGDIEQKSEGRKNEKGELVNEEGLPIVDINEPIQSTSELSTQSMPYEESDLLPLWVLGPAERERRQREQDRILNLLEEEERIEYERDADREHNQRREELERRKEAAKADLEKLKAARELQKKMGKALLRNMAQSKEREEREKQRQEEEDNRLLEEKKKAATLRPRKSVTFADKPDHNAEESKRLTPILSTSDLGDVTLAKLHTPRPGLPTARELDTGIMKMNVVERLPTGPRSPPPIGNRADVSSDADSDDESVLGSPVPADSDEGDIINSDVEESGSSEEEVVLDEEYDMDTVQHHREIALAYYEKRSTIGVEAKKAMTLHTHDSELDWDQPEVPLEATLASPPPKPSISRFKADRTNTNNFSRPETASTSASTSLGALTIPASQTRRLQRAVRTGRMENGKLIGGEDGDSSSDIDADEHAREVLEMLKRGEVVNAGPDAACSNLEDQLSVHQRNDPGPSSQSAKAKPQTSKFKSAFAAAQIKTPTVPTVIPMTPATPINNVGRSSPKMSAVSSIVERQAPSASRLLASLGRNASEPKSSSATTDPGLSVAAHEPLHSPLLPTMNHAARSTRAGSLPPIIDSSPSQPLSSAALGVMPSMIVESPPFPVTSPSSRPDRPLAVMSEQVRESTGSPKQAEPANTEVPKVSRFLAQRSGRSMPR</sequence>
<feature type="compositionally biased region" description="Polar residues" evidence="1">
    <location>
        <begin position="86"/>
        <end position="98"/>
    </location>
</feature>
<feature type="region of interest" description="Disordered" evidence="1">
    <location>
        <begin position="506"/>
        <end position="529"/>
    </location>
</feature>
<protein>
    <submittedName>
        <fullName evidence="2">Uncharacterized protein</fullName>
    </submittedName>
</protein>
<feature type="compositionally biased region" description="Basic and acidic residues" evidence="1">
    <location>
        <begin position="226"/>
        <end position="237"/>
    </location>
</feature>
<feature type="region of interest" description="Disordered" evidence="1">
    <location>
        <begin position="587"/>
        <end position="715"/>
    </location>
</feature>
<reference evidence="2 3" key="1">
    <citation type="journal article" date="2016" name="Mol. Biol. Evol.">
        <title>Comparative Genomics of Early-Diverging Mushroom-Forming Fungi Provides Insights into the Origins of Lignocellulose Decay Capabilities.</title>
        <authorList>
            <person name="Nagy L.G."/>
            <person name="Riley R."/>
            <person name="Tritt A."/>
            <person name="Adam C."/>
            <person name="Daum C."/>
            <person name="Floudas D."/>
            <person name="Sun H."/>
            <person name="Yadav J.S."/>
            <person name="Pangilinan J."/>
            <person name="Larsson K.H."/>
            <person name="Matsuura K."/>
            <person name="Barry K."/>
            <person name="Labutti K."/>
            <person name="Kuo R."/>
            <person name="Ohm R.A."/>
            <person name="Bhattacharya S.S."/>
            <person name="Shirouzu T."/>
            <person name="Yoshinaga Y."/>
            <person name="Martin F.M."/>
            <person name="Grigoriev I.V."/>
            <person name="Hibbett D.S."/>
        </authorList>
    </citation>
    <scope>NUCLEOTIDE SEQUENCE [LARGE SCALE GENOMIC DNA]</scope>
    <source>
        <strain evidence="2 3">HHB14362 ss-1</strain>
    </source>
</reference>
<proteinExistence type="predicted"/>
<dbReference type="InParanoid" id="A0A165TES4"/>
<keyword evidence="3" id="KW-1185">Reference proteome</keyword>
<dbReference type="Proteomes" id="UP000076761">
    <property type="component" value="Unassembled WGS sequence"/>
</dbReference>
<feature type="compositionally biased region" description="Polar residues" evidence="1">
    <location>
        <begin position="591"/>
        <end position="601"/>
    </location>
</feature>
<gene>
    <name evidence="2" type="ORF">NEOLEDRAFT_1241017</name>
</gene>
<dbReference type="EMBL" id="KV425566">
    <property type="protein sequence ID" value="KZT26560.1"/>
    <property type="molecule type" value="Genomic_DNA"/>
</dbReference>
<organism evidence="2 3">
    <name type="scientific">Neolentinus lepideus HHB14362 ss-1</name>
    <dbReference type="NCBI Taxonomy" id="1314782"/>
    <lineage>
        <taxon>Eukaryota</taxon>
        <taxon>Fungi</taxon>
        <taxon>Dikarya</taxon>
        <taxon>Basidiomycota</taxon>
        <taxon>Agaricomycotina</taxon>
        <taxon>Agaricomycetes</taxon>
        <taxon>Gloeophyllales</taxon>
        <taxon>Gloeophyllaceae</taxon>
        <taxon>Neolentinus</taxon>
    </lineage>
</organism>
<feature type="region of interest" description="Disordered" evidence="1">
    <location>
        <begin position="380"/>
        <end position="470"/>
    </location>
</feature>
<name>A0A165TES4_9AGAM</name>
<feature type="region of interest" description="Disordered" evidence="1">
    <location>
        <begin position="136"/>
        <end position="345"/>
    </location>
</feature>
<feature type="compositionally biased region" description="Basic and acidic residues" evidence="1">
    <location>
        <begin position="188"/>
        <end position="212"/>
    </location>
</feature>
<feature type="compositionally biased region" description="Low complexity" evidence="1">
    <location>
        <begin position="422"/>
        <end position="435"/>
    </location>
</feature>
<feature type="region of interest" description="Disordered" evidence="1">
    <location>
        <begin position="25"/>
        <end position="99"/>
    </location>
</feature>
<evidence type="ECO:0000256" key="1">
    <source>
        <dbReference type="SAM" id="MobiDB-lite"/>
    </source>
</evidence>
<dbReference type="STRING" id="1314782.A0A165TES4"/>
<feature type="compositionally biased region" description="Polar residues" evidence="1">
    <location>
        <begin position="25"/>
        <end position="35"/>
    </location>
</feature>
<feature type="compositionally biased region" description="Acidic residues" evidence="1">
    <location>
        <begin position="316"/>
        <end position="345"/>
    </location>
</feature>
<dbReference type="AlphaFoldDB" id="A0A165TES4"/>
<feature type="compositionally biased region" description="Polar residues" evidence="1">
    <location>
        <begin position="506"/>
        <end position="528"/>
    </location>
</feature>
<feature type="compositionally biased region" description="Low complexity" evidence="1">
    <location>
        <begin position="630"/>
        <end position="645"/>
    </location>
</feature>
<evidence type="ECO:0000313" key="2">
    <source>
        <dbReference type="EMBL" id="KZT26560.1"/>
    </source>
</evidence>
<feature type="compositionally biased region" description="Basic and acidic residues" evidence="1">
    <location>
        <begin position="137"/>
        <end position="175"/>
    </location>
</feature>
<evidence type="ECO:0000313" key="3">
    <source>
        <dbReference type="Proteomes" id="UP000076761"/>
    </source>
</evidence>
<accession>A0A165TES4</accession>
<feature type="compositionally biased region" description="Basic and acidic residues" evidence="1">
    <location>
        <begin position="58"/>
        <end position="72"/>
    </location>
</feature>
<feature type="compositionally biased region" description="Polar residues" evidence="1">
    <location>
        <begin position="412"/>
        <end position="421"/>
    </location>
</feature>
<dbReference type="OrthoDB" id="21413at2759"/>